<protein>
    <recommendedName>
        <fullName evidence="3">60S ribosomal protein L28</fullName>
    </recommendedName>
</protein>
<dbReference type="STRING" id="9643.ENSUAMP00000035687"/>
<dbReference type="Gene3D" id="3.30.390.110">
    <property type="match status" value="1"/>
</dbReference>
<name>A0A452SS76_URSAM</name>
<evidence type="ECO:0008006" key="3">
    <source>
        <dbReference type="Google" id="ProtNLM"/>
    </source>
</evidence>
<accession>A0A452SS76</accession>
<dbReference type="Ensembl" id="ENSUAMT00000039730.1">
    <property type="protein sequence ID" value="ENSUAMP00000035687.1"/>
    <property type="gene ID" value="ENSUAMG00000027095.1"/>
</dbReference>
<evidence type="ECO:0000313" key="2">
    <source>
        <dbReference type="Proteomes" id="UP000291022"/>
    </source>
</evidence>
<proteinExistence type="predicted"/>
<sequence>MVLQPCCSFLIKRSKQTYSSKPNNPKAPNSFLYNQLMHRQAVGMEWTAHDKGVVVPQEQLSPSRWCNTPSSKLSHLCFNACQ</sequence>
<reference evidence="1" key="3">
    <citation type="submission" date="2025-09" db="UniProtKB">
        <authorList>
            <consortium name="Ensembl"/>
        </authorList>
    </citation>
    <scope>IDENTIFICATION</scope>
</reference>
<dbReference type="Proteomes" id="UP000291022">
    <property type="component" value="Unassembled WGS sequence"/>
</dbReference>
<reference evidence="2" key="1">
    <citation type="submission" date="2016-06" db="EMBL/GenBank/DDBJ databases">
        <title>De novo assembly and RNA-Seq shows season-dependent expression and editing in black bear kidneys.</title>
        <authorList>
            <person name="Korstanje R."/>
            <person name="Srivastava A."/>
            <person name="Sarsani V.K."/>
            <person name="Sheehan S.M."/>
            <person name="Seger R.L."/>
            <person name="Barter M.E."/>
            <person name="Lindqvist C."/>
            <person name="Brody L.C."/>
            <person name="Mullikin J.C."/>
        </authorList>
    </citation>
    <scope>NUCLEOTIDE SEQUENCE [LARGE SCALE GENOMIC DNA]</scope>
</reference>
<evidence type="ECO:0000313" key="1">
    <source>
        <dbReference type="Ensembl" id="ENSUAMP00000035687.1"/>
    </source>
</evidence>
<organism evidence="1 2">
    <name type="scientific">Ursus americanus</name>
    <name type="common">American black bear</name>
    <name type="synonym">Euarctos americanus</name>
    <dbReference type="NCBI Taxonomy" id="9643"/>
    <lineage>
        <taxon>Eukaryota</taxon>
        <taxon>Metazoa</taxon>
        <taxon>Chordata</taxon>
        <taxon>Craniata</taxon>
        <taxon>Vertebrata</taxon>
        <taxon>Euteleostomi</taxon>
        <taxon>Mammalia</taxon>
        <taxon>Eutheria</taxon>
        <taxon>Laurasiatheria</taxon>
        <taxon>Carnivora</taxon>
        <taxon>Caniformia</taxon>
        <taxon>Ursidae</taxon>
        <taxon>Ursus</taxon>
    </lineage>
</organism>
<keyword evidence="2" id="KW-1185">Reference proteome</keyword>
<dbReference type="GeneTree" id="ENSGT01070000254916"/>
<dbReference type="AlphaFoldDB" id="A0A452SS76"/>
<reference evidence="1" key="2">
    <citation type="submission" date="2025-08" db="UniProtKB">
        <authorList>
            <consortium name="Ensembl"/>
        </authorList>
    </citation>
    <scope>IDENTIFICATION</scope>
</reference>